<keyword evidence="7" id="KW-1185">Reference proteome</keyword>
<dbReference type="Pfam" id="PF03121">
    <property type="entry name" value="Herpes_UL52"/>
    <property type="match status" value="1"/>
</dbReference>
<dbReference type="EMBL" id="CAXHTA020000005">
    <property type="protein sequence ID" value="CAL5221491.1"/>
    <property type="molecule type" value="Genomic_DNA"/>
</dbReference>
<dbReference type="InterPro" id="IPR044917">
    <property type="entry name" value="PRIMPOL"/>
</dbReference>
<feature type="compositionally biased region" description="Polar residues" evidence="5">
    <location>
        <begin position="553"/>
        <end position="562"/>
    </location>
</feature>
<protein>
    <recommendedName>
        <fullName evidence="1">DNA-directed primase/polymerase protein</fullName>
        <ecNumber evidence="3">2.7.7.102</ecNumber>
    </recommendedName>
</protein>
<evidence type="ECO:0000313" key="7">
    <source>
        <dbReference type="Proteomes" id="UP001497392"/>
    </source>
</evidence>
<feature type="compositionally biased region" description="Basic and acidic residues" evidence="5">
    <location>
        <begin position="88"/>
        <end position="99"/>
    </location>
</feature>
<evidence type="ECO:0000256" key="4">
    <source>
        <dbReference type="ARBA" id="ARBA00047303"/>
    </source>
</evidence>
<evidence type="ECO:0000256" key="1">
    <source>
        <dbReference type="ARBA" id="ARBA00026139"/>
    </source>
</evidence>
<comment type="catalytic activity">
    <reaction evidence="2">
        <text>ssDNA + n NTP = ssDNA/pppN(pN)n-1 hybrid + (n-1) diphosphate.</text>
        <dbReference type="EC" id="2.7.7.102"/>
    </reaction>
</comment>
<feature type="region of interest" description="Disordered" evidence="5">
    <location>
        <begin position="547"/>
        <end position="572"/>
    </location>
</feature>
<evidence type="ECO:0000313" key="6">
    <source>
        <dbReference type="EMBL" id="CAL5221491.1"/>
    </source>
</evidence>
<dbReference type="Proteomes" id="UP001497392">
    <property type="component" value="Unassembled WGS sequence"/>
</dbReference>
<evidence type="ECO:0000256" key="3">
    <source>
        <dbReference type="ARBA" id="ARBA00044768"/>
    </source>
</evidence>
<proteinExistence type="predicted"/>
<evidence type="ECO:0000256" key="2">
    <source>
        <dbReference type="ARBA" id="ARBA00044677"/>
    </source>
</evidence>
<dbReference type="PANTHER" id="PTHR31399">
    <property type="entry name" value="DNA-DIRECTED PRIMASE / POLYMERASE PROTEIN"/>
    <property type="match status" value="1"/>
</dbReference>
<comment type="catalytic activity">
    <reaction evidence="4">
        <text>DNA(n) + a 2'-deoxyribonucleoside 5'-triphosphate = DNA(n+1) + diphosphate</text>
        <dbReference type="Rhea" id="RHEA:22508"/>
        <dbReference type="Rhea" id="RHEA-COMP:17339"/>
        <dbReference type="Rhea" id="RHEA-COMP:17340"/>
        <dbReference type="ChEBI" id="CHEBI:33019"/>
        <dbReference type="ChEBI" id="CHEBI:61560"/>
        <dbReference type="ChEBI" id="CHEBI:173112"/>
        <dbReference type="EC" id="2.7.7.7"/>
    </reaction>
    <physiologicalReaction direction="left-to-right" evidence="4">
        <dbReference type="Rhea" id="RHEA:22509"/>
    </physiologicalReaction>
</comment>
<evidence type="ECO:0000256" key="5">
    <source>
        <dbReference type="SAM" id="MobiDB-lite"/>
    </source>
</evidence>
<comment type="caution">
    <text evidence="6">The sequence shown here is derived from an EMBL/GenBank/DDBJ whole genome shotgun (WGS) entry which is preliminary data.</text>
</comment>
<sequence>MSLLQRIEVFRKSKKVKTAAGPVPSSDRRCDALQAGTVVQRICEEHRQPRHLDQSKSKAPELSETPSASCEAPDARLGQQAEVPGSEDDQRQECADVQRQESGGQASGSGRAHLAAASFYGKSRLRLVERCVLRLLAAAQRKVQGAVDDPFQVFPLQEPAFKWADANGAENLRIFSVERGADGKRSFIVSTYAAFWARYQGMLPQHRHYYEIIRQGWPCHLYFDLEYAVELNKEVDGNQLVDSLLDLCTAALKDKFGIELQRSWVVELDSSSARKFSRHVIIQIPGAAFRSNFHVGAFVKELCEVPSNAESPDGEKMPRQELIVAKDAEGGQTLFVDGGVYTRNRAFRLFLSSKAGKDAVLQPTERFRGAQLSHKDTFYSSLICNVQHGSRLLQCFDDAEGATFSWAGSRGGSRADAVTSIERCPNPQMGPSRHPDIEAFITSMCNQGGMQGHVRSWVDWPEAGLLLLNMRGNRWCGNIGRAHKSNGVFYVIDLQACLHPACLEGLAPGGAWYQKCYDPECRQYRSQIMPLPPAIMQRLQADAASAALRHTAESQVQPSQPSAYGPPDGMAQGPLLPIAAHEGEACTESLDNGGMAYEHQQGNLNSIGVKARTMDDIISAHGTGVFIDNAADDVFDKELLRLFERCDRAADGT</sequence>
<accession>A0ABP1FNF7</accession>
<feature type="region of interest" description="Disordered" evidence="5">
    <location>
        <begin position="44"/>
        <end position="109"/>
    </location>
</feature>
<name>A0ABP1FNF7_9CHLO</name>
<dbReference type="EC" id="2.7.7.102" evidence="3"/>
<dbReference type="PANTHER" id="PTHR31399:SF0">
    <property type="entry name" value="DNA-DIRECTED PRIMASE_POLYMERASE PROTEIN"/>
    <property type="match status" value="1"/>
</dbReference>
<feature type="compositionally biased region" description="Basic and acidic residues" evidence="5">
    <location>
        <begin position="44"/>
        <end position="61"/>
    </location>
</feature>
<gene>
    <name evidence="6" type="primary">g3692</name>
    <name evidence="6" type="ORF">VP750_LOCUS3150</name>
</gene>
<reference evidence="6 7" key="1">
    <citation type="submission" date="2024-06" db="EMBL/GenBank/DDBJ databases">
        <authorList>
            <person name="Kraege A."/>
            <person name="Thomma B."/>
        </authorList>
    </citation>
    <scope>NUCLEOTIDE SEQUENCE [LARGE SCALE GENOMIC DNA]</scope>
</reference>
<organism evidence="6 7">
    <name type="scientific">Coccomyxa viridis</name>
    <dbReference type="NCBI Taxonomy" id="1274662"/>
    <lineage>
        <taxon>Eukaryota</taxon>
        <taxon>Viridiplantae</taxon>
        <taxon>Chlorophyta</taxon>
        <taxon>core chlorophytes</taxon>
        <taxon>Trebouxiophyceae</taxon>
        <taxon>Trebouxiophyceae incertae sedis</taxon>
        <taxon>Coccomyxaceae</taxon>
        <taxon>Coccomyxa</taxon>
    </lineage>
</organism>